<dbReference type="PANTHER" id="PTHR30619:SF1">
    <property type="entry name" value="RECOMBINATION PROTEIN 2"/>
    <property type="match status" value="1"/>
</dbReference>
<feature type="transmembrane region" description="Helical" evidence="6">
    <location>
        <begin position="370"/>
        <end position="392"/>
    </location>
</feature>
<gene>
    <name evidence="8" type="ORF">BECKTC1821D_GA0114238_100628</name>
</gene>
<feature type="transmembrane region" description="Helical" evidence="6">
    <location>
        <begin position="238"/>
        <end position="257"/>
    </location>
</feature>
<comment type="subcellular location">
    <subcellularLocation>
        <location evidence="1">Cell membrane</location>
        <topology evidence="1">Multi-pass membrane protein</topology>
    </subcellularLocation>
</comment>
<dbReference type="GO" id="GO:0030420">
    <property type="term" value="P:establishment of competence for transformation"/>
    <property type="evidence" value="ECO:0007669"/>
    <property type="project" value="InterPro"/>
</dbReference>
<protein>
    <submittedName>
        <fullName evidence="8">Competence protein ComEC</fullName>
    </submittedName>
</protein>
<dbReference type="Gene3D" id="3.60.15.10">
    <property type="entry name" value="Ribonuclease Z/Hydroxyacylglutathione hydrolase-like"/>
    <property type="match status" value="1"/>
</dbReference>
<dbReference type="InterPro" id="IPR035681">
    <property type="entry name" value="ComA-like_MBL"/>
</dbReference>
<dbReference type="InterPro" id="IPR036866">
    <property type="entry name" value="RibonucZ/Hydroxyglut_hydro"/>
</dbReference>
<dbReference type="EMBL" id="CAADFS010000006">
    <property type="protein sequence ID" value="VFK39398.1"/>
    <property type="molecule type" value="Genomic_DNA"/>
</dbReference>
<feature type="transmembrane region" description="Helical" evidence="6">
    <location>
        <begin position="327"/>
        <end position="358"/>
    </location>
</feature>
<feature type="transmembrane region" description="Helical" evidence="6">
    <location>
        <begin position="489"/>
        <end position="505"/>
    </location>
</feature>
<dbReference type="Pfam" id="PF00753">
    <property type="entry name" value="Lactamase_B"/>
    <property type="match status" value="1"/>
</dbReference>
<evidence type="ECO:0000256" key="4">
    <source>
        <dbReference type="ARBA" id="ARBA00022989"/>
    </source>
</evidence>
<keyword evidence="3 6" id="KW-0812">Transmembrane</keyword>
<evidence type="ECO:0000256" key="5">
    <source>
        <dbReference type="ARBA" id="ARBA00023136"/>
    </source>
</evidence>
<accession>A0A450YCX9</accession>
<dbReference type="InterPro" id="IPR025405">
    <property type="entry name" value="DUF4131"/>
</dbReference>
<evidence type="ECO:0000256" key="3">
    <source>
        <dbReference type="ARBA" id="ARBA00022692"/>
    </source>
</evidence>
<evidence type="ECO:0000313" key="8">
    <source>
        <dbReference type="EMBL" id="VFK39398.1"/>
    </source>
</evidence>
<keyword evidence="4 6" id="KW-1133">Transmembrane helix</keyword>
<dbReference type="InterPro" id="IPR004477">
    <property type="entry name" value="ComEC_N"/>
</dbReference>
<evidence type="ECO:0000256" key="2">
    <source>
        <dbReference type="ARBA" id="ARBA00022475"/>
    </source>
</evidence>
<reference evidence="8" key="1">
    <citation type="submission" date="2019-02" db="EMBL/GenBank/DDBJ databases">
        <authorList>
            <person name="Gruber-Vodicka R. H."/>
            <person name="Seah K. B. B."/>
        </authorList>
    </citation>
    <scope>NUCLEOTIDE SEQUENCE</scope>
    <source>
        <strain evidence="8">BECK_BZ123</strain>
    </source>
</reference>
<dbReference type="InterPro" id="IPR004797">
    <property type="entry name" value="Competence_ComEC/Rec2"/>
</dbReference>
<evidence type="ECO:0000256" key="6">
    <source>
        <dbReference type="SAM" id="Phobius"/>
    </source>
</evidence>
<dbReference type="SMART" id="SM00849">
    <property type="entry name" value="Lactamase_B"/>
    <property type="match status" value="1"/>
</dbReference>
<dbReference type="Pfam" id="PF03772">
    <property type="entry name" value="Competence"/>
    <property type="match status" value="1"/>
</dbReference>
<dbReference type="InterPro" id="IPR001279">
    <property type="entry name" value="Metallo-B-lactamas"/>
</dbReference>
<sequence>MRLGAIAFLSGILLLAHLPDLPEPFLVGFLPVLVFFAAFSLRAIRIAAWFGAGFLWALFRAGIGVSEILPESLEGHDLVIEGVIAFVPKRIGRKTRFPLDILEIEPPPHPASNPSEWGPGQRIRLDWYGKPPQLLPGERWRLRVRLKRPRGFGNPGFDYEKWLFQQGIRATGYVRFWSENRKIAASDSMSLTRIRRQLAQIIHEIDSPFAGIAKALAIGIRDGVTQEQWMTLRTTGTAHLMAISGLHIGLITTLIFFGVRKGWTLFPSMALVAPAQRAAALASMIGAFGYAALAGFSLPTQRALVMVCVVMAGIFWRRYVSAGSSLALALFVIAWLDPFAVLSIGFWLSFSAVAVILFGMTGHLSARNLWWRWGKVQILVTIGLLPLTLLFFHQHPLISPIANLALIPWIGFVVVPIVLAGTCLVGLFPDLGEVLIYAGTDAIAAIWPLIEGLASLDFVYRKTFTPALWTVLAGGVGVALLLLPRGAPGRWLGIVWLLPLFLFPAPRPEMGEAWFTLLDVGQGLAVVLRTREHVLVYDTGPAYGPDFDAGKIAVIPFLRSLGVQSVDRVIASHRDRDHTGGLRSLLMEFPVHTLMANNLAMKGSDAALHATTPCRDGMRWHWDGIDFRILHPPWEGEASDNNGSCVIEISNADGAILLTGDIEHPAERRLIREYADALHADLLVAPHHGSDSSSSERFIQAVNPRYVLFSVGYRNRFGLPADTVVARYRKNGAHLLSSTRHGAITFHLIPGEGIRAPTSHRKEARRFWHQAPWPR</sequence>
<feature type="transmembrane region" description="Helical" evidence="6">
    <location>
        <begin position="404"/>
        <end position="428"/>
    </location>
</feature>
<dbReference type="Pfam" id="PF13567">
    <property type="entry name" value="DUF4131"/>
    <property type="match status" value="1"/>
</dbReference>
<dbReference type="NCBIfam" id="TIGR00360">
    <property type="entry name" value="ComEC_N-term"/>
    <property type="match status" value="1"/>
</dbReference>
<name>A0A450YCX9_9GAMM</name>
<feature type="transmembrane region" description="Helical" evidence="6">
    <location>
        <begin position="466"/>
        <end position="483"/>
    </location>
</feature>
<feature type="transmembrane region" description="Helical" evidence="6">
    <location>
        <begin position="278"/>
        <end position="297"/>
    </location>
</feature>
<feature type="transmembrane region" description="Helical" evidence="6">
    <location>
        <begin position="25"/>
        <end position="41"/>
    </location>
</feature>
<dbReference type="CDD" id="cd07731">
    <property type="entry name" value="ComA-like_MBL-fold"/>
    <property type="match status" value="1"/>
</dbReference>
<dbReference type="GO" id="GO:0005886">
    <property type="term" value="C:plasma membrane"/>
    <property type="evidence" value="ECO:0007669"/>
    <property type="project" value="UniProtKB-SubCell"/>
</dbReference>
<evidence type="ECO:0000259" key="7">
    <source>
        <dbReference type="SMART" id="SM00849"/>
    </source>
</evidence>
<dbReference type="InterPro" id="IPR052159">
    <property type="entry name" value="Competence_DNA_uptake"/>
</dbReference>
<feature type="transmembrane region" description="Helical" evidence="6">
    <location>
        <begin position="434"/>
        <end position="454"/>
    </location>
</feature>
<proteinExistence type="predicted"/>
<keyword evidence="2" id="KW-1003">Cell membrane</keyword>
<dbReference type="PANTHER" id="PTHR30619">
    <property type="entry name" value="DNA INTERNALIZATION/COMPETENCE PROTEIN COMEC/REC2"/>
    <property type="match status" value="1"/>
</dbReference>
<keyword evidence="5 6" id="KW-0472">Membrane</keyword>
<dbReference type="NCBIfam" id="TIGR00361">
    <property type="entry name" value="ComEC_Rec2"/>
    <property type="match status" value="1"/>
</dbReference>
<dbReference type="SUPFAM" id="SSF56281">
    <property type="entry name" value="Metallo-hydrolase/oxidoreductase"/>
    <property type="match status" value="1"/>
</dbReference>
<dbReference type="AlphaFoldDB" id="A0A450YCX9"/>
<feature type="domain" description="Metallo-beta-lactamase" evidence="7">
    <location>
        <begin position="522"/>
        <end position="713"/>
    </location>
</feature>
<evidence type="ECO:0000256" key="1">
    <source>
        <dbReference type="ARBA" id="ARBA00004651"/>
    </source>
</evidence>
<organism evidence="8">
    <name type="scientific">Candidatus Kentrum sp. TC</name>
    <dbReference type="NCBI Taxonomy" id="2126339"/>
    <lineage>
        <taxon>Bacteria</taxon>
        <taxon>Pseudomonadati</taxon>
        <taxon>Pseudomonadota</taxon>
        <taxon>Gammaproteobacteria</taxon>
        <taxon>Candidatus Kentrum</taxon>
    </lineage>
</organism>